<dbReference type="InterPro" id="IPR036390">
    <property type="entry name" value="WH_DNA-bd_sf"/>
</dbReference>
<evidence type="ECO:0000313" key="7">
    <source>
        <dbReference type="Proteomes" id="UP000240505"/>
    </source>
</evidence>
<feature type="domain" description="HTH lysR-type" evidence="5">
    <location>
        <begin position="1"/>
        <end position="59"/>
    </location>
</feature>
<dbReference type="InterPro" id="IPR036388">
    <property type="entry name" value="WH-like_DNA-bd_sf"/>
</dbReference>
<gene>
    <name evidence="6" type="ORF">C9I28_23975</name>
</gene>
<name>A0A2R4CFH7_9BURK</name>
<dbReference type="SUPFAM" id="SSF53850">
    <property type="entry name" value="Periplasmic binding protein-like II"/>
    <property type="match status" value="1"/>
</dbReference>
<organism evidence="6 7">
    <name type="scientific">Pseudoduganella armeniaca</name>
    <dbReference type="NCBI Taxonomy" id="2072590"/>
    <lineage>
        <taxon>Bacteria</taxon>
        <taxon>Pseudomonadati</taxon>
        <taxon>Pseudomonadota</taxon>
        <taxon>Betaproteobacteria</taxon>
        <taxon>Burkholderiales</taxon>
        <taxon>Oxalobacteraceae</taxon>
        <taxon>Telluria group</taxon>
        <taxon>Pseudoduganella</taxon>
    </lineage>
</organism>
<proteinExistence type="inferred from homology"/>
<dbReference type="AlphaFoldDB" id="A0A2R4CFH7"/>
<evidence type="ECO:0000256" key="4">
    <source>
        <dbReference type="ARBA" id="ARBA00023163"/>
    </source>
</evidence>
<dbReference type="RefSeq" id="WP_107143691.1">
    <property type="nucleotide sequence ID" value="NZ_CP028324.1"/>
</dbReference>
<dbReference type="FunFam" id="1.10.10.10:FF:000001">
    <property type="entry name" value="LysR family transcriptional regulator"/>
    <property type="match status" value="1"/>
</dbReference>
<dbReference type="InterPro" id="IPR058163">
    <property type="entry name" value="LysR-type_TF_proteobact-type"/>
</dbReference>
<dbReference type="Pfam" id="PF03466">
    <property type="entry name" value="LysR_substrate"/>
    <property type="match status" value="1"/>
</dbReference>
<keyword evidence="4" id="KW-0804">Transcription</keyword>
<evidence type="ECO:0000256" key="2">
    <source>
        <dbReference type="ARBA" id="ARBA00023015"/>
    </source>
</evidence>
<dbReference type="InterPro" id="IPR005119">
    <property type="entry name" value="LysR_subst-bd"/>
</dbReference>
<accession>A0A2R4CFH7</accession>
<dbReference type="GO" id="GO:0006351">
    <property type="term" value="P:DNA-templated transcription"/>
    <property type="evidence" value="ECO:0007669"/>
    <property type="project" value="TreeGrafter"/>
</dbReference>
<dbReference type="OrthoDB" id="8538345at2"/>
<dbReference type="PANTHER" id="PTHR30537:SF17">
    <property type="entry name" value="LYSR-FAMILY REGULATORY PROTEIN"/>
    <property type="match status" value="1"/>
</dbReference>
<keyword evidence="7" id="KW-1185">Reference proteome</keyword>
<dbReference type="GO" id="GO:0003700">
    <property type="term" value="F:DNA-binding transcription factor activity"/>
    <property type="evidence" value="ECO:0007669"/>
    <property type="project" value="InterPro"/>
</dbReference>
<dbReference type="GO" id="GO:0043565">
    <property type="term" value="F:sequence-specific DNA binding"/>
    <property type="evidence" value="ECO:0007669"/>
    <property type="project" value="TreeGrafter"/>
</dbReference>
<keyword evidence="2" id="KW-0805">Transcription regulation</keyword>
<evidence type="ECO:0000313" key="6">
    <source>
        <dbReference type="EMBL" id="AVR98355.1"/>
    </source>
</evidence>
<protein>
    <submittedName>
        <fullName evidence="6">LysR family transcriptional regulator</fullName>
    </submittedName>
</protein>
<dbReference type="Pfam" id="PF00126">
    <property type="entry name" value="HTH_1"/>
    <property type="match status" value="1"/>
</dbReference>
<keyword evidence="3" id="KW-0238">DNA-binding</keyword>
<dbReference type="PANTHER" id="PTHR30537">
    <property type="entry name" value="HTH-TYPE TRANSCRIPTIONAL REGULATOR"/>
    <property type="match status" value="1"/>
</dbReference>
<comment type="similarity">
    <text evidence="1">Belongs to the LysR transcriptional regulatory family.</text>
</comment>
<dbReference type="CDD" id="cd08472">
    <property type="entry name" value="PBP2_CrgA_like_3"/>
    <property type="match status" value="1"/>
</dbReference>
<reference evidence="6 7" key="1">
    <citation type="submission" date="2018-03" db="EMBL/GenBank/DDBJ databases">
        <title>Massilia armeniaca sp. nov., isolated from desert soil.</title>
        <authorList>
            <person name="Huang H."/>
            <person name="Ren M."/>
        </authorList>
    </citation>
    <scope>NUCLEOTIDE SEQUENCE [LARGE SCALE GENOMIC DNA]</scope>
    <source>
        <strain evidence="6 7">ZMN-3</strain>
    </source>
</reference>
<evidence type="ECO:0000256" key="3">
    <source>
        <dbReference type="ARBA" id="ARBA00023125"/>
    </source>
</evidence>
<sequence length="309" mass="33920">MDNLTAVRTFLRVVETGSFARAADTLQLPRNTVTKLVQQLEAHLRIKLLNRTTRRVSPTSDGTAYYERMVRLVEEWDEVEDELARARSHPRGRLRVDMGTTVASLLLIPSLAAFHARYPDVQIDIGASDRPVDLVGERVDCVIRAGTVTDPSLIARQLGSLPQVVCASPAYLAAHGVPTHPSDLEDGHTLIRYVFAGSNRFQPLVLARGDETVEVKGRHFVSVNESGALLSAALAGLGVMHSPAFISGRHVDSGALIPLLDGWRGPDVPLHIIYPANRHLSARVRVFVDWMIELFRASPYTLPPGPPRA</sequence>
<dbReference type="InterPro" id="IPR000847">
    <property type="entry name" value="LysR_HTH_N"/>
</dbReference>
<dbReference type="Gene3D" id="1.10.10.10">
    <property type="entry name" value="Winged helix-like DNA-binding domain superfamily/Winged helix DNA-binding domain"/>
    <property type="match status" value="1"/>
</dbReference>
<dbReference type="SUPFAM" id="SSF46785">
    <property type="entry name" value="Winged helix' DNA-binding domain"/>
    <property type="match status" value="1"/>
</dbReference>
<dbReference type="KEGG" id="masz:C9I28_23975"/>
<dbReference type="Gene3D" id="3.40.190.10">
    <property type="entry name" value="Periplasmic binding protein-like II"/>
    <property type="match status" value="2"/>
</dbReference>
<dbReference type="EMBL" id="CP028324">
    <property type="protein sequence ID" value="AVR98355.1"/>
    <property type="molecule type" value="Genomic_DNA"/>
</dbReference>
<dbReference type="Proteomes" id="UP000240505">
    <property type="component" value="Chromosome"/>
</dbReference>
<evidence type="ECO:0000256" key="1">
    <source>
        <dbReference type="ARBA" id="ARBA00009437"/>
    </source>
</evidence>
<dbReference type="PROSITE" id="PS50931">
    <property type="entry name" value="HTH_LYSR"/>
    <property type="match status" value="1"/>
</dbReference>
<evidence type="ECO:0000259" key="5">
    <source>
        <dbReference type="PROSITE" id="PS50931"/>
    </source>
</evidence>